<protein>
    <submittedName>
        <fullName evidence="1">Uncharacterized protein</fullName>
    </submittedName>
</protein>
<proteinExistence type="predicted"/>
<dbReference type="AlphaFoldDB" id="F0FAR5"/>
<gene>
    <name evidence="1" type="ORF">HMPREF9141_2682</name>
</gene>
<dbReference type="EMBL" id="AEWX01000047">
    <property type="protein sequence ID" value="EGC18678.1"/>
    <property type="molecule type" value="Genomic_DNA"/>
</dbReference>
<organism evidence="1 2">
    <name type="scientific">Prevotella multiformis DSM 16608</name>
    <dbReference type="NCBI Taxonomy" id="888743"/>
    <lineage>
        <taxon>Bacteria</taxon>
        <taxon>Pseudomonadati</taxon>
        <taxon>Bacteroidota</taxon>
        <taxon>Bacteroidia</taxon>
        <taxon>Bacteroidales</taxon>
        <taxon>Prevotellaceae</taxon>
        <taxon>Prevotella</taxon>
    </lineage>
</organism>
<reference evidence="1 2" key="1">
    <citation type="submission" date="2011-01" db="EMBL/GenBank/DDBJ databases">
        <authorList>
            <person name="Muzny D."/>
            <person name="Qin X."/>
            <person name="Deng J."/>
            <person name="Jiang H."/>
            <person name="Liu Y."/>
            <person name="Qu J."/>
            <person name="Song X.-Z."/>
            <person name="Zhang L."/>
            <person name="Thornton R."/>
            <person name="Coyle M."/>
            <person name="Francisco L."/>
            <person name="Jackson L."/>
            <person name="Javaid M."/>
            <person name="Korchina V."/>
            <person name="Kovar C."/>
            <person name="Mata R."/>
            <person name="Mathew T."/>
            <person name="Ngo R."/>
            <person name="Nguyen L."/>
            <person name="Nguyen N."/>
            <person name="Okwuonu G."/>
            <person name="Ongeri F."/>
            <person name="Pham C."/>
            <person name="Simmons D."/>
            <person name="Wilczek-Boney K."/>
            <person name="Hale W."/>
            <person name="Jakkamsetti A."/>
            <person name="Pham P."/>
            <person name="Ruth R."/>
            <person name="San Lucas F."/>
            <person name="Warren J."/>
            <person name="Zhang J."/>
            <person name="Zhao Z."/>
            <person name="Zhou C."/>
            <person name="Zhu D."/>
            <person name="Lee S."/>
            <person name="Bess C."/>
            <person name="Blankenburg K."/>
            <person name="Forbes L."/>
            <person name="Fu Q."/>
            <person name="Gubbala S."/>
            <person name="Hirani K."/>
            <person name="Jayaseelan J.C."/>
            <person name="Lara F."/>
            <person name="Munidasa M."/>
            <person name="Palculict T."/>
            <person name="Patil S."/>
            <person name="Pu L.-L."/>
            <person name="Saada N."/>
            <person name="Tang L."/>
            <person name="Weissenberger G."/>
            <person name="Zhu Y."/>
            <person name="Hemphill L."/>
            <person name="Shang Y."/>
            <person name="Youmans B."/>
            <person name="Ayvaz T."/>
            <person name="Ross M."/>
            <person name="Santibanez J."/>
            <person name="Aqrawi P."/>
            <person name="Gross S."/>
            <person name="Joshi V."/>
            <person name="Fowler G."/>
            <person name="Nazareth L."/>
            <person name="Reid J."/>
            <person name="Worley K."/>
            <person name="Petrosino J."/>
            <person name="Highlander S."/>
            <person name="Gibbs R."/>
        </authorList>
    </citation>
    <scope>NUCLEOTIDE SEQUENCE [LARGE SCALE GENOMIC DNA]</scope>
    <source>
        <strain evidence="1 2">DSM 16608</strain>
    </source>
</reference>
<dbReference type="HOGENOM" id="CLU_3314700_0_0_10"/>
<keyword evidence="2" id="KW-1185">Reference proteome</keyword>
<evidence type="ECO:0000313" key="2">
    <source>
        <dbReference type="Proteomes" id="UP000005697"/>
    </source>
</evidence>
<dbReference type="STRING" id="888743.HMPREF9141_2682"/>
<comment type="caution">
    <text evidence="1">The sequence shown here is derived from an EMBL/GenBank/DDBJ whole genome shotgun (WGS) entry which is preliminary data.</text>
</comment>
<sequence length="39" mass="4348">MQLTPSKWLSSKIKDGKTEGSRDGIIRFLLPFLILLSSA</sequence>
<name>F0FAR5_9BACT</name>
<dbReference type="Proteomes" id="UP000005697">
    <property type="component" value="Unassembled WGS sequence"/>
</dbReference>
<evidence type="ECO:0000313" key="1">
    <source>
        <dbReference type="EMBL" id="EGC18678.1"/>
    </source>
</evidence>
<accession>F0FAR5</accession>